<protein>
    <submittedName>
        <fullName evidence="4">ABC-type transport system involved in multi-copper enzyme maturation permease subunit</fullName>
    </submittedName>
</protein>
<feature type="transmembrane region" description="Helical" evidence="2">
    <location>
        <begin position="423"/>
        <end position="442"/>
    </location>
</feature>
<organism evidence="4 5">
    <name type="scientific">Actinoplanes lobatus</name>
    <dbReference type="NCBI Taxonomy" id="113568"/>
    <lineage>
        <taxon>Bacteria</taxon>
        <taxon>Bacillati</taxon>
        <taxon>Actinomycetota</taxon>
        <taxon>Actinomycetes</taxon>
        <taxon>Micromonosporales</taxon>
        <taxon>Micromonosporaceae</taxon>
        <taxon>Actinoplanes</taxon>
    </lineage>
</organism>
<dbReference type="PANTHER" id="PTHR43471">
    <property type="entry name" value="ABC TRANSPORTER PERMEASE"/>
    <property type="match status" value="1"/>
</dbReference>
<keyword evidence="2" id="KW-1133">Transmembrane helix</keyword>
<reference evidence="3 6" key="2">
    <citation type="submission" date="2021-01" db="EMBL/GenBank/DDBJ databases">
        <title>Whole genome shotgun sequence of Actinoplanes lobatus NBRC 12513.</title>
        <authorList>
            <person name="Komaki H."/>
            <person name="Tamura T."/>
        </authorList>
    </citation>
    <scope>NUCLEOTIDE SEQUENCE [LARGE SCALE GENOMIC DNA]</scope>
    <source>
        <strain evidence="3 6">NBRC 12513</strain>
    </source>
</reference>
<evidence type="ECO:0000256" key="2">
    <source>
        <dbReference type="SAM" id="Phobius"/>
    </source>
</evidence>
<dbReference type="GO" id="GO:0140359">
    <property type="term" value="F:ABC-type transporter activity"/>
    <property type="evidence" value="ECO:0007669"/>
    <property type="project" value="InterPro"/>
</dbReference>
<evidence type="ECO:0000313" key="5">
    <source>
        <dbReference type="Proteomes" id="UP000590511"/>
    </source>
</evidence>
<dbReference type="EMBL" id="BOMP01000180">
    <property type="protein sequence ID" value="GIE45950.1"/>
    <property type="molecule type" value="Genomic_DNA"/>
</dbReference>
<gene>
    <name evidence="3" type="ORF">Alo02nite_88480</name>
    <name evidence="4" type="ORF">BJ964_005706</name>
</gene>
<feature type="region of interest" description="Disordered" evidence="1">
    <location>
        <begin position="93"/>
        <end position="114"/>
    </location>
</feature>
<dbReference type="AlphaFoldDB" id="A0A7W7MJ02"/>
<dbReference type="Proteomes" id="UP000590511">
    <property type="component" value="Unassembled WGS sequence"/>
</dbReference>
<accession>A0A7W7MJ02</accession>
<evidence type="ECO:0000256" key="1">
    <source>
        <dbReference type="SAM" id="MobiDB-lite"/>
    </source>
</evidence>
<reference evidence="4 5" key="1">
    <citation type="submission" date="2020-08" db="EMBL/GenBank/DDBJ databases">
        <title>Sequencing the genomes of 1000 actinobacteria strains.</title>
        <authorList>
            <person name="Klenk H.-P."/>
        </authorList>
    </citation>
    <scope>NUCLEOTIDE SEQUENCE [LARGE SCALE GENOMIC DNA]</scope>
    <source>
        <strain evidence="4 5">DSM 43150</strain>
    </source>
</reference>
<dbReference type="GO" id="GO:0005886">
    <property type="term" value="C:plasma membrane"/>
    <property type="evidence" value="ECO:0007669"/>
    <property type="project" value="UniProtKB-SubCell"/>
</dbReference>
<dbReference type="EMBL" id="JACHNC010000001">
    <property type="protein sequence ID" value="MBB4751545.1"/>
    <property type="molecule type" value="Genomic_DNA"/>
</dbReference>
<keyword evidence="6" id="KW-1185">Reference proteome</keyword>
<feature type="transmembrane region" description="Helical" evidence="2">
    <location>
        <begin position="21"/>
        <end position="41"/>
    </location>
</feature>
<sequence>MTGFGRLLRAEWTKLRTVRGWMAALLGGIAAMVALGTLTGMQGTCTQDTCAQPIGPEGQEVRDAFTFLHRPLTGDGSITVRLTSMTGILPSVGEEQEAPGKEQQTSGKEQQEQVTGLTPWAKTGLMIKNGTQPGATYAAIMMTGAHGVRMQHDFAHDAAGSPGGVPLWLRLTREGDVIIGEESADGRSWTKVREVRLDGLAETVQAGMFATSPQHSEIVQNLVGTSVADGPSEATGEFDQVRLDGDWPAGNWAGTRIGGPDDLDRSGFDADGPEYSVTGSGDVSPAVAGVAGIGATITQTLVGTFVALLAVVVLGAVFMTAEYRRGLVRTTLTAAPHRGHFLAAKAIVLGSVTFVAGVVAAAVLVEVGGRMLISRGVYLHPATTPIKIQIIIGTGLLLACSAVLALALGAILRRSLTAVTTGIALIVLPYLVTVTAVSGAAADWVLRVTPAAAFAVQQSTPEYPQVDNLYTAAQGFFPLPAWGGFAVLAAWTAAALAGAAVLLRRRDA</sequence>
<keyword evidence="2" id="KW-0812">Transmembrane</keyword>
<dbReference type="Gene3D" id="2.60.120.200">
    <property type="match status" value="1"/>
</dbReference>
<dbReference type="Pfam" id="PF12679">
    <property type="entry name" value="ABC2_membrane_2"/>
    <property type="match status" value="1"/>
</dbReference>
<feature type="transmembrane region" description="Helical" evidence="2">
    <location>
        <begin position="481"/>
        <end position="503"/>
    </location>
</feature>
<dbReference type="Proteomes" id="UP000631312">
    <property type="component" value="Unassembled WGS sequence"/>
</dbReference>
<feature type="transmembrane region" description="Helical" evidence="2">
    <location>
        <begin position="301"/>
        <end position="321"/>
    </location>
</feature>
<feature type="compositionally biased region" description="Polar residues" evidence="1">
    <location>
        <begin position="102"/>
        <end position="114"/>
    </location>
</feature>
<dbReference type="PANTHER" id="PTHR43471:SF1">
    <property type="entry name" value="ABC TRANSPORTER PERMEASE PROTEIN NOSY-RELATED"/>
    <property type="match status" value="1"/>
</dbReference>
<evidence type="ECO:0000313" key="6">
    <source>
        <dbReference type="Proteomes" id="UP000631312"/>
    </source>
</evidence>
<keyword evidence="2" id="KW-0472">Membrane</keyword>
<comment type="caution">
    <text evidence="4">The sequence shown here is derived from an EMBL/GenBank/DDBJ whole genome shotgun (WGS) entry which is preliminary data.</text>
</comment>
<dbReference type="RefSeq" id="WP_188123563.1">
    <property type="nucleotide sequence ID" value="NZ_BOMP01000180.1"/>
</dbReference>
<evidence type="ECO:0000313" key="3">
    <source>
        <dbReference type="EMBL" id="GIE45950.1"/>
    </source>
</evidence>
<proteinExistence type="predicted"/>
<evidence type="ECO:0000313" key="4">
    <source>
        <dbReference type="EMBL" id="MBB4751545.1"/>
    </source>
</evidence>
<feature type="transmembrane region" description="Helical" evidence="2">
    <location>
        <begin position="342"/>
        <end position="368"/>
    </location>
</feature>
<feature type="transmembrane region" description="Helical" evidence="2">
    <location>
        <begin position="388"/>
        <end position="411"/>
    </location>
</feature>
<name>A0A7W7MJ02_9ACTN</name>